<dbReference type="InterPro" id="IPR008928">
    <property type="entry name" value="6-hairpin_glycosidase_sf"/>
</dbReference>
<sequence>MGGILIAGTKINIQNRAPLKKTPFNELPLGAIQPAGWLRDQLEIQAQGLTGKLHDHWEDVGPNSGWLGGTGENWERGPYYLDGLLPLAYLLGDQALIEKVQPWVEWTLNSQREDGWFGPESNKDWWPRMVMLKVLIQYQEATGDERVIPFLTRYFIYQFAYLSERPLTSWGESRGGENILCVQWLYNRTGDEFLLELTDLIHRQTLDWTGLFTDFPFWRYQTQFDHRNHMVNVAMGIKDPALYYLRSGEAIHRDAAAKGIRSLTFSRDGKVKRITSSKEDNYIYEGLSFPPLRSEAILRPNP</sequence>
<accession>A0ABY5SG99</accession>
<evidence type="ECO:0000313" key="2">
    <source>
        <dbReference type="EMBL" id="UVI32794.1"/>
    </source>
</evidence>
<organism evidence="2 3">
    <name type="scientific">Paenibacillus spongiae</name>
    <dbReference type="NCBI Taxonomy" id="2909671"/>
    <lineage>
        <taxon>Bacteria</taxon>
        <taxon>Bacillati</taxon>
        <taxon>Bacillota</taxon>
        <taxon>Bacilli</taxon>
        <taxon>Bacillales</taxon>
        <taxon>Paenibacillaceae</taxon>
        <taxon>Paenibacillus</taxon>
    </lineage>
</organism>
<dbReference type="Proteomes" id="UP001057877">
    <property type="component" value="Chromosome"/>
</dbReference>
<name>A0ABY5SG99_9BACL</name>
<evidence type="ECO:0000259" key="1">
    <source>
        <dbReference type="Pfam" id="PF07944"/>
    </source>
</evidence>
<protein>
    <submittedName>
        <fullName evidence="2">Glycoside hydrolase family 127 protein</fullName>
    </submittedName>
</protein>
<dbReference type="GO" id="GO:0016787">
    <property type="term" value="F:hydrolase activity"/>
    <property type="evidence" value="ECO:0007669"/>
    <property type="project" value="UniProtKB-KW"/>
</dbReference>
<dbReference type="Pfam" id="PF07944">
    <property type="entry name" value="Beta-AFase-like_GH127_cat"/>
    <property type="match status" value="1"/>
</dbReference>
<dbReference type="RefSeq" id="WP_258388844.1">
    <property type="nucleotide sequence ID" value="NZ_CP091430.1"/>
</dbReference>
<keyword evidence="2" id="KW-0378">Hydrolase</keyword>
<dbReference type="InterPro" id="IPR012878">
    <property type="entry name" value="Beta-AFase-like_GH127_cat"/>
</dbReference>
<evidence type="ECO:0000313" key="3">
    <source>
        <dbReference type="Proteomes" id="UP001057877"/>
    </source>
</evidence>
<reference evidence="2" key="1">
    <citation type="submission" date="2022-01" db="EMBL/GenBank/DDBJ databases">
        <title>Paenibacillus spongiae sp. nov., isolated from marine sponge.</title>
        <authorList>
            <person name="Li Z."/>
            <person name="Zhang M."/>
        </authorList>
    </citation>
    <scope>NUCLEOTIDE SEQUENCE</scope>
    <source>
        <strain evidence="2">PHS-Z3</strain>
    </source>
</reference>
<gene>
    <name evidence="2" type="ORF">L1F29_13595</name>
</gene>
<dbReference type="EMBL" id="CP091430">
    <property type="protein sequence ID" value="UVI32794.1"/>
    <property type="molecule type" value="Genomic_DNA"/>
</dbReference>
<keyword evidence="3" id="KW-1185">Reference proteome</keyword>
<feature type="domain" description="Non-reducing end beta-L-arabinofuranosidase-like GH127 catalytic" evidence="1">
    <location>
        <begin position="79"/>
        <end position="246"/>
    </location>
</feature>
<proteinExistence type="predicted"/>
<dbReference type="SUPFAM" id="SSF48208">
    <property type="entry name" value="Six-hairpin glycosidases"/>
    <property type="match status" value="1"/>
</dbReference>